<reference evidence="1 2" key="1">
    <citation type="submission" date="2019-01" db="EMBL/GenBank/DDBJ databases">
        <title>Intercellular communication is required for trap formation in the nematode-trapping fungus Duddingtonia flagrans.</title>
        <authorList>
            <person name="Youssar L."/>
            <person name="Wernet V."/>
            <person name="Hensel N."/>
            <person name="Hildebrandt H.-G."/>
            <person name="Fischer R."/>
        </authorList>
    </citation>
    <scope>NUCLEOTIDE SEQUENCE [LARGE SCALE GENOMIC DNA]</scope>
    <source>
        <strain evidence="1 2">CBS H-5679</strain>
    </source>
</reference>
<gene>
    <name evidence="1" type="ORF">DFL_004632</name>
</gene>
<dbReference type="AlphaFoldDB" id="A0A437A5R8"/>
<dbReference type="GeneID" id="93586943"/>
<dbReference type="EMBL" id="SAEB01000006">
    <property type="protein sequence ID" value="RVD86350.1"/>
    <property type="molecule type" value="Genomic_DNA"/>
</dbReference>
<proteinExistence type="predicted"/>
<evidence type="ECO:0000313" key="1">
    <source>
        <dbReference type="EMBL" id="RVD86350.1"/>
    </source>
</evidence>
<accession>A0A437A5R8</accession>
<evidence type="ECO:0000313" key="2">
    <source>
        <dbReference type="Proteomes" id="UP000283090"/>
    </source>
</evidence>
<keyword evidence="2" id="KW-1185">Reference proteome</keyword>
<sequence length="153" mass="16744">MSVEAAGNPIHILPFFEHKVKVTHRADAWTLPNHSELGIEFARDGASASIVTIDGYKLDDPIKLETIFNTEGEIKFGTKVGQSLVLRGSEVWFFEAEVKVGPAEHYLGPSDPAEAGSRGRDLTPKATTIKWGQNGEQKFDNVTIHFAAPKDGK</sequence>
<protein>
    <submittedName>
        <fullName evidence="1">Uncharacterized protein</fullName>
    </submittedName>
</protein>
<dbReference type="RefSeq" id="XP_067491894.1">
    <property type="nucleotide sequence ID" value="XM_067633758.1"/>
</dbReference>
<dbReference type="Proteomes" id="UP000283090">
    <property type="component" value="Unassembled WGS sequence"/>
</dbReference>
<dbReference type="OrthoDB" id="5288943at2759"/>
<organism evidence="1 2">
    <name type="scientific">Arthrobotrys flagrans</name>
    <name type="common">Nematode-trapping fungus</name>
    <name type="synonym">Trichothecium flagrans</name>
    <dbReference type="NCBI Taxonomy" id="97331"/>
    <lineage>
        <taxon>Eukaryota</taxon>
        <taxon>Fungi</taxon>
        <taxon>Dikarya</taxon>
        <taxon>Ascomycota</taxon>
        <taxon>Pezizomycotina</taxon>
        <taxon>Orbiliomycetes</taxon>
        <taxon>Orbiliales</taxon>
        <taxon>Orbiliaceae</taxon>
        <taxon>Arthrobotrys</taxon>
    </lineage>
</organism>
<dbReference type="VEuPathDB" id="FungiDB:DFL_004632"/>
<comment type="caution">
    <text evidence="1">The sequence shown here is derived from an EMBL/GenBank/DDBJ whole genome shotgun (WGS) entry which is preliminary data.</text>
</comment>
<name>A0A437A5R8_ARTFL</name>